<feature type="domain" description="GAF" evidence="6">
    <location>
        <begin position="205"/>
        <end position="356"/>
    </location>
</feature>
<dbReference type="Gene3D" id="3.30.450.40">
    <property type="match status" value="1"/>
</dbReference>
<name>A0ABR1FH96_AURAN</name>
<sequence>MMLARCALPRAFARRSSCRAAVAQRSLNGRTALGGPPSAGARAAARARRAKTLASEAGGAEAAGEAAPAAAEMPSAEQLRIIFVHSAVPMIGFGFMDNMVMIQAGDMIDNTIGVRFGLATLAAAACGQIFSDVSGVAFGGVVEDACARAGLRTPDVTAAQRRLPRVKLLGTVGAIAGVVVGCCLGMTSLLFMDLNAAERQKRNKELDTIFSTVIHEGSDTLEAERSSLFLVEGGEAWTRVAKGVDGEIRVPLACPKGRRSIVAACVANRETVNIPDAYADARFDQSFDKSSGFTTRSILCVPIFEAAHEGDAPGPRRVVGAVQFINKRGGAFGDYDERAAKMLATHVAIFLDDVLDDD</sequence>
<evidence type="ECO:0000256" key="2">
    <source>
        <dbReference type="ARBA" id="ARBA00022692"/>
    </source>
</evidence>
<dbReference type="InterPro" id="IPR029016">
    <property type="entry name" value="GAF-like_dom_sf"/>
</dbReference>
<dbReference type="SMART" id="SM00065">
    <property type="entry name" value="GAF"/>
    <property type="match status" value="1"/>
</dbReference>
<feature type="transmembrane region" description="Helical" evidence="5">
    <location>
        <begin position="168"/>
        <end position="192"/>
    </location>
</feature>
<evidence type="ECO:0000313" key="7">
    <source>
        <dbReference type="EMBL" id="KAK7230740.1"/>
    </source>
</evidence>
<dbReference type="PANTHER" id="PTHR21706">
    <property type="entry name" value="TRANSMEMBRANE PROTEIN 65"/>
    <property type="match status" value="1"/>
</dbReference>
<comment type="subcellular location">
    <subcellularLocation>
        <location evidence="1">Membrane</location>
        <topology evidence="1">Multi-pass membrane protein</topology>
    </subcellularLocation>
</comment>
<dbReference type="EMBL" id="JBBJCI010000425">
    <property type="protein sequence ID" value="KAK7230740.1"/>
    <property type="molecule type" value="Genomic_DNA"/>
</dbReference>
<evidence type="ECO:0000313" key="8">
    <source>
        <dbReference type="Proteomes" id="UP001363151"/>
    </source>
</evidence>
<dbReference type="Pfam" id="PF01590">
    <property type="entry name" value="GAF"/>
    <property type="match status" value="1"/>
</dbReference>
<comment type="caution">
    <text evidence="7">The sequence shown here is derived from an EMBL/GenBank/DDBJ whole genome shotgun (WGS) entry which is preliminary data.</text>
</comment>
<gene>
    <name evidence="7" type="primary">TMEM65</name>
    <name evidence="7" type="ORF">SO694_00172030</name>
</gene>
<dbReference type="InterPro" id="IPR019537">
    <property type="entry name" value="TMEM65"/>
</dbReference>
<dbReference type="SUPFAM" id="SSF55781">
    <property type="entry name" value="GAF domain-like"/>
    <property type="match status" value="1"/>
</dbReference>
<dbReference type="Proteomes" id="UP001363151">
    <property type="component" value="Unassembled WGS sequence"/>
</dbReference>
<reference evidence="7 8" key="1">
    <citation type="submission" date="2024-03" db="EMBL/GenBank/DDBJ databases">
        <title>Aureococcus anophagefferens CCMP1851 and Kratosvirus quantuckense: Draft genome of a second virus-susceptible host strain in the model system.</title>
        <authorList>
            <person name="Chase E."/>
            <person name="Truchon A.R."/>
            <person name="Schepens W."/>
            <person name="Wilhelm S.W."/>
        </authorList>
    </citation>
    <scope>NUCLEOTIDE SEQUENCE [LARGE SCALE GENOMIC DNA]</scope>
    <source>
        <strain evidence="7 8">CCMP1851</strain>
    </source>
</reference>
<keyword evidence="8" id="KW-1185">Reference proteome</keyword>
<organism evidence="7 8">
    <name type="scientific">Aureococcus anophagefferens</name>
    <name type="common">Harmful bloom alga</name>
    <dbReference type="NCBI Taxonomy" id="44056"/>
    <lineage>
        <taxon>Eukaryota</taxon>
        <taxon>Sar</taxon>
        <taxon>Stramenopiles</taxon>
        <taxon>Ochrophyta</taxon>
        <taxon>Pelagophyceae</taxon>
        <taxon>Pelagomonadales</taxon>
        <taxon>Pelagomonadaceae</taxon>
        <taxon>Aureococcus</taxon>
    </lineage>
</organism>
<evidence type="ECO:0000256" key="5">
    <source>
        <dbReference type="SAM" id="Phobius"/>
    </source>
</evidence>
<evidence type="ECO:0000256" key="4">
    <source>
        <dbReference type="ARBA" id="ARBA00023136"/>
    </source>
</evidence>
<proteinExistence type="predicted"/>
<protein>
    <submittedName>
        <fullName evidence="7">Transmembrane protein</fullName>
    </submittedName>
</protein>
<keyword evidence="2 5" id="KW-0812">Transmembrane</keyword>
<evidence type="ECO:0000256" key="1">
    <source>
        <dbReference type="ARBA" id="ARBA00004141"/>
    </source>
</evidence>
<dbReference type="PANTHER" id="PTHR21706:SF15">
    <property type="entry name" value="TRANSMEMBRANE PROTEIN 65"/>
    <property type="match status" value="1"/>
</dbReference>
<keyword evidence="4 5" id="KW-0472">Membrane</keyword>
<keyword evidence="3 5" id="KW-1133">Transmembrane helix</keyword>
<dbReference type="Pfam" id="PF10507">
    <property type="entry name" value="TMEM65"/>
    <property type="match status" value="1"/>
</dbReference>
<evidence type="ECO:0000259" key="6">
    <source>
        <dbReference type="SMART" id="SM00065"/>
    </source>
</evidence>
<accession>A0ABR1FH96</accession>
<evidence type="ECO:0000256" key="3">
    <source>
        <dbReference type="ARBA" id="ARBA00022989"/>
    </source>
</evidence>
<dbReference type="InterPro" id="IPR003018">
    <property type="entry name" value="GAF"/>
</dbReference>